<organism evidence="2 3">
    <name type="scientific">Agaribacter marinus</name>
    <dbReference type="NCBI Taxonomy" id="1431249"/>
    <lineage>
        <taxon>Bacteria</taxon>
        <taxon>Pseudomonadati</taxon>
        <taxon>Pseudomonadota</taxon>
        <taxon>Gammaproteobacteria</taxon>
        <taxon>Alteromonadales</taxon>
        <taxon>Alteromonadaceae</taxon>
        <taxon>Agaribacter</taxon>
    </lineage>
</organism>
<dbReference type="AlphaFoldDB" id="A0AA37T0U3"/>
<dbReference type="InterPro" id="IPR009486">
    <property type="entry name" value="Pur_nuclsid_perm"/>
</dbReference>
<dbReference type="RefSeq" id="WP_284215805.1">
    <property type="nucleotide sequence ID" value="NZ_BSOT01000005.1"/>
</dbReference>
<protein>
    <submittedName>
        <fullName evidence="2">NUP-family purine nucleoside permease</fullName>
    </submittedName>
</protein>
<accession>A0AA37T0U3</accession>
<keyword evidence="1" id="KW-0732">Signal</keyword>
<dbReference type="PIRSF" id="PIRSF013171">
    <property type="entry name" value="Pur_nuclsid_perm"/>
    <property type="match status" value="1"/>
</dbReference>
<evidence type="ECO:0000313" key="3">
    <source>
        <dbReference type="Proteomes" id="UP001156601"/>
    </source>
</evidence>
<sequence>MIRHALITNVLLFSSLICAPLLAKDSAELPTVKIFVLSGFEVGDYTDDAPGEFQFWAERLILDKTLDVAGAPHKIVYNDNGVYGSPCSKPSDANLTTVACSELIMSLLLDSRLDFTNTYWLVNGIAGIDPKSGSIGSAVWSADIIDGDALRELGELDRPNDWSYGLYAIGVNKPGLAPLKNADAGGWGGAKLNYTMRYHLNKSLTEWAYQISNQAVTLKDSKALTDFRAQYSTFAAAMQPPRILVGASLGTARYWHGQQLTQWARDWITLWTDGEARFATTAMEQAVIMGVLDRMSKRGFLDFNRVMMVRGVSNYSMPPLNTEIIESAGDESLGSVPAFEAQYQAGAAVIKELLKNWQQYAENTPKFN</sequence>
<comment type="caution">
    <text evidence="2">The sequence shown here is derived from an EMBL/GenBank/DDBJ whole genome shotgun (WGS) entry which is preliminary data.</text>
</comment>
<feature type="signal peptide" evidence="1">
    <location>
        <begin position="1"/>
        <end position="23"/>
    </location>
</feature>
<gene>
    <name evidence="2" type="ORF">GCM10007852_03830</name>
</gene>
<proteinExistence type="predicted"/>
<reference evidence="2" key="1">
    <citation type="journal article" date="2014" name="Int. J. Syst. Evol. Microbiol.">
        <title>Complete genome sequence of Corynebacterium casei LMG S-19264T (=DSM 44701T), isolated from a smear-ripened cheese.</title>
        <authorList>
            <consortium name="US DOE Joint Genome Institute (JGI-PGF)"/>
            <person name="Walter F."/>
            <person name="Albersmeier A."/>
            <person name="Kalinowski J."/>
            <person name="Ruckert C."/>
        </authorList>
    </citation>
    <scope>NUCLEOTIDE SEQUENCE</scope>
    <source>
        <strain evidence="2">NBRC 110023</strain>
    </source>
</reference>
<dbReference type="PANTHER" id="PTHR38643">
    <property type="entry name" value="PURINE NUCLEOSIDE PERMEASE C285.05-RELATED"/>
    <property type="match status" value="1"/>
</dbReference>
<name>A0AA37T0U3_9ALTE</name>
<keyword evidence="3" id="KW-1185">Reference proteome</keyword>
<reference evidence="2" key="2">
    <citation type="submission" date="2023-01" db="EMBL/GenBank/DDBJ databases">
        <title>Draft genome sequence of Agaribacter marinus strain NBRC 110023.</title>
        <authorList>
            <person name="Sun Q."/>
            <person name="Mori K."/>
        </authorList>
    </citation>
    <scope>NUCLEOTIDE SEQUENCE</scope>
    <source>
        <strain evidence="2">NBRC 110023</strain>
    </source>
</reference>
<feature type="chain" id="PRO_5041350744" evidence="1">
    <location>
        <begin position="24"/>
        <end position="368"/>
    </location>
</feature>
<dbReference type="GO" id="GO:0055085">
    <property type="term" value="P:transmembrane transport"/>
    <property type="evidence" value="ECO:0007669"/>
    <property type="project" value="InterPro"/>
</dbReference>
<dbReference type="Proteomes" id="UP001156601">
    <property type="component" value="Unassembled WGS sequence"/>
</dbReference>
<dbReference type="PANTHER" id="PTHR38643:SF1">
    <property type="entry name" value="PURINE NUCLEOSIDE PERMEASE C285.05-RELATED"/>
    <property type="match status" value="1"/>
</dbReference>
<dbReference type="Pfam" id="PF06516">
    <property type="entry name" value="NUP"/>
    <property type="match status" value="1"/>
</dbReference>
<evidence type="ECO:0000256" key="1">
    <source>
        <dbReference type="SAM" id="SignalP"/>
    </source>
</evidence>
<dbReference type="EMBL" id="BSOT01000005">
    <property type="protein sequence ID" value="GLR69475.1"/>
    <property type="molecule type" value="Genomic_DNA"/>
</dbReference>
<evidence type="ECO:0000313" key="2">
    <source>
        <dbReference type="EMBL" id="GLR69475.1"/>
    </source>
</evidence>